<dbReference type="STRING" id="51642.NSMM_370093"/>
<organism evidence="1 2">
    <name type="scientific">Nitrosomonas mobilis</name>
    <dbReference type="NCBI Taxonomy" id="51642"/>
    <lineage>
        <taxon>Bacteria</taxon>
        <taxon>Pseudomonadati</taxon>
        <taxon>Pseudomonadota</taxon>
        <taxon>Betaproteobacteria</taxon>
        <taxon>Nitrosomonadales</taxon>
        <taxon>Nitrosomonadaceae</taxon>
        <taxon>Nitrosomonas</taxon>
    </lineage>
</organism>
<evidence type="ECO:0000313" key="1">
    <source>
        <dbReference type="EMBL" id="SCZ85314.1"/>
    </source>
</evidence>
<name>A0A1G5SDN9_9PROT</name>
<protein>
    <submittedName>
        <fullName evidence="1">Uncharacterized protein</fullName>
    </submittedName>
</protein>
<keyword evidence="2" id="KW-1185">Reference proteome</keyword>
<accession>A0A1G5SDN9</accession>
<dbReference type="EMBL" id="FMWO01000044">
    <property type="protein sequence ID" value="SCZ85314.1"/>
    <property type="molecule type" value="Genomic_DNA"/>
</dbReference>
<evidence type="ECO:0000313" key="2">
    <source>
        <dbReference type="Proteomes" id="UP000198729"/>
    </source>
</evidence>
<dbReference type="Proteomes" id="UP000198729">
    <property type="component" value="Unassembled WGS sequence"/>
</dbReference>
<gene>
    <name evidence="1" type="ORF">NSMM_370093</name>
</gene>
<reference evidence="1 2" key="1">
    <citation type="submission" date="2016-10" db="EMBL/GenBank/DDBJ databases">
        <authorList>
            <person name="de Groot N.N."/>
        </authorList>
    </citation>
    <scope>NUCLEOTIDE SEQUENCE [LARGE SCALE GENOMIC DNA]</scope>
    <source>
        <strain evidence="1">1</strain>
    </source>
</reference>
<proteinExistence type="predicted"/>
<sequence>MISLLISLRYLLAAHLHLLTPVLQGHGIKHEAIVTGVRATGVSLDQYPVGQC</sequence>
<dbReference type="AlphaFoldDB" id="A0A1G5SDN9"/>